<dbReference type="InterPro" id="IPR041924">
    <property type="entry name" value="Formate_Dh-H_N"/>
</dbReference>
<evidence type="ECO:0000313" key="8">
    <source>
        <dbReference type="EMBL" id="MEQ3362008.1"/>
    </source>
</evidence>
<evidence type="ECO:0000256" key="3">
    <source>
        <dbReference type="ARBA" id="ARBA00023002"/>
    </source>
</evidence>
<evidence type="ECO:0000256" key="6">
    <source>
        <dbReference type="SAM" id="MobiDB-lite"/>
    </source>
</evidence>
<comment type="caution">
    <text evidence="8">The sequence shown here is derived from an EMBL/GenBank/DDBJ whole genome shotgun (WGS) entry which is preliminary data.</text>
</comment>
<dbReference type="PANTHER" id="PTHR43105:SF14">
    <property type="entry name" value="FORMATE DEHYDROGENASE H"/>
    <property type="match status" value="1"/>
</dbReference>
<dbReference type="GO" id="GO:0008863">
    <property type="term" value="F:formate dehydrogenase (NAD+) activity"/>
    <property type="evidence" value="ECO:0007669"/>
    <property type="project" value="UniProtKB-EC"/>
</dbReference>
<dbReference type="InterPro" id="IPR006963">
    <property type="entry name" value="Mopterin_OxRdtase_4Fe-4S_dom"/>
</dbReference>
<feature type="domain" description="4Fe-4S Mo/W bis-MGD-type" evidence="7">
    <location>
        <begin position="1"/>
        <end position="56"/>
    </location>
</feature>
<dbReference type="SUPFAM" id="SSF50692">
    <property type="entry name" value="ADC-like"/>
    <property type="match status" value="1"/>
</dbReference>
<reference evidence="8 9" key="1">
    <citation type="submission" date="2024-04" db="EMBL/GenBank/DDBJ databases">
        <title>Human intestinal bacterial collection.</title>
        <authorList>
            <person name="Pauvert C."/>
            <person name="Hitch T.C.A."/>
            <person name="Clavel T."/>
        </authorList>
    </citation>
    <scope>NUCLEOTIDE SEQUENCE [LARGE SCALE GENOMIC DNA]</scope>
    <source>
        <strain evidence="8 9">CLA-KB-H42</strain>
    </source>
</reference>
<dbReference type="Gene3D" id="2.40.40.20">
    <property type="match status" value="1"/>
</dbReference>
<dbReference type="InterPro" id="IPR006478">
    <property type="entry name" value="Formate_DH_asu"/>
</dbReference>
<dbReference type="Pfam" id="PF00384">
    <property type="entry name" value="Molybdopterin"/>
    <property type="match status" value="1"/>
</dbReference>
<dbReference type="NCBIfam" id="TIGR01591">
    <property type="entry name" value="Fdh-alpha"/>
    <property type="match status" value="1"/>
</dbReference>
<dbReference type="EC" id="1.17.1.9" evidence="8"/>
<evidence type="ECO:0000259" key="7">
    <source>
        <dbReference type="PROSITE" id="PS51669"/>
    </source>
</evidence>
<dbReference type="InterPro" id="IPR050123">
    <property type="entry name" value="Prok_molybdopt-oxidoreductase"/>
</dbReference>
<proteinExistence type="predicted"/>
<dbReference type="InterPro" id="IPR006656">
    <property type="entry name" value="Mopterin_OxRdtase"/>
</dbReference>
<dbReference type="PROSITE" id="PS00490">
    <property type="entry name" value="MOLYBDOPTERIN_PROK_2"/>
    <property type="match status" value="1"/>
</dbReference>
<keyword evidence="3 8" id="KW-0560">Oxidoreductase</keyword>
<evidence type="ECO:0000256" key="5">
    <source>
        <dbReference type="ARBA" id="ARBA00023014"/>
    </source>
</evidence>
<feature type="compositionally biased region" description="Basic and acidic residues" evidence="6">
    <location>
        <begin position="733"/>
        <end position="749"/>
    </location>
</feature>
<keyword evidence="9" id="KW-1185">Reference proteome</keyword>
<dbReference type="InterPro" id="IPR006657">
    <property type="entry name" value="MoPterin_dinucl-bd_dom"/>
</dbReference>
<feature type="region of interest" description="Disordered" evidence="6">
    <location>
        <begin position="715"/>
        <end position="749"/>
    </location>
</feature>
<dbReference type="Gene3D" id="2.20.25.90">
    <property type="entry name" value="ADC-like domains"/>
    <property type="match status" value="1"/>
</dbReference>
<dbReference type="InterPro" id="IPR006655">
    <property type="entry name" value="Mopterin_OxRdtase_prok_CS"/>
</dbReference>
<keyword evidence="5" id="KW-0411">Iron-sulfur</keyword>
<evidence type="ECO:0000256" key="1">
    <source>
        <dbReference type="ARBA" id="ARBA00022485"/>
    </source>
</evidence>
<evidence type="ECO:0000256" key="4">
    <source>
        <dbReference type="ARBA" id="ARBA00023004"/>
    </source>
</evidence>
<dbReference type="SMART" id="SM00926">
    <property type="entry name" value="Molybdop_Fe4S4"/>
    <property type="match status" value="1"/>
</dbReference>
<dbReference type="InterPro" id="IPR009010">
    <property type="entry name" value="Asp_de-COase-like_dom_sf"/>
</dbReference>
<dbReference type="Gene3D" id="3.40.50.740">
    <property type="match status" value="1"/>
</dbReference>
<dbReference type="RefSeq" id="WP_349227155.1">
    <property type="nucleotide sequence ID" value="NZ_JBBNOP010000002.1"/>
</dbReference>
<keyword evidence="2" id="KW-0479">Metal-binding</keyword>
<dbReference type="Gene3D" id="3.40.228.10">
    <property type="entry name" value="Dimethylsulfoxide Reductase, domain 2"/>
    <property type="match status" value="1"/>
</dbReference>
<dbReference type="SUPFAM" id="SSF53706">
    <property type="entry name" value="Formate dehydrogenase/DMSO reductase, domains 1-3"/>
    <property type="match status" value="1"/>
</dbReference>
<sequence length="783" mass="86274">MEKHITVCPYCGAGCKMNLIVENGYVVEAEPADGVTNQGELCLKGLYGHDFINDTKILVPRILHPMIRREKGGELERVSWDEALDFTAERLKRIIEEHGAEAIMLTGSSRGPGNEANYVMQKFVRACLGTNNIDNCARTCHAASVIGLMESVGSGAMSVSIPLLEETDCIMLIGYNPAASHPIVASRIVKAKERGATLIVADPRVIETARIADLYLPQKNGSNIALLNALAYVIVAEDLADWEFIENHTEGFDRWWEVVQNYAPETVAEAVGVPSEQIRQAARMYATAETAVIGWGMGVTQQRQGVDSVHAIAALALITGHIGKHASGLAPVRGQNNVQGSCDMGMWPSLYPGYQRIDDEAVREKFARAWGVPVEKLSPIEGCKLTDLPHGVADGSIRAFYNFGEDPLQTEPDTARMRRTLESLDLLISQDIFMTQTTALADVVLPATSWGEHEGVFTASDRTFQRFTAAVPPKGECRHDWEIFQDLSCRMGYPMAYGSTEEIWNEIRELCPLFFGATYERMEGVGYAQWPVPELDHPGSPELYAGGAFTTSDGKAHFFATEYALPTELPDREYPLVLCTVREVGHYSCRSMTGNCKALAALADEPGYVHMSPVDAEARGIDEEQLVWVYSRRGKIISRAAVDERINEGAVYMTYQWWVGKCNELTLHVTDSQSGTPEDKYSACQVEPIADQLWAERHMQELYTQLKDCLFKEASHQDAPAEPGEGDAPCVEPAREGASDQSDVTRAREQAIAEAEKAARKAVEAQNARLALERAWGSEETAV</sequence>
<dbReference type="PIRSF" id="PIRSF000144">
    <property type="entry name" value="CbbBc"/>
    <property type="match status" value="1"/>
</dbReference>
<organism evidence="8 9">
    <name type="scientific">Raoultibacter massiliensis</name>
    <dbReference type="NCBI Taxonomy" id="1852371"/>
    <lineage>
        <taxon>Bacteria</taxon>
        <taxon>Bacillati</taxon>
        <taxon>Actinomycetota</taxon>
        <taxon>Coriobacteriia</taxon>
        <taxon>Eggerthellales</taxon>
        <taxon>Eggerthellaceae</taxon>
        <taxon>Raoultibacter</taxon>
    </lineage>
</organism>
<keyword evidence="4" id="KW-0408">Iron</keyword>
<dbReference type="EMBL" id="JBBNOP010000002">
    <property type="protein sequence ID" value="MEQ3362008.1"/>
    <property type="molecule type" value="Genomic_DNA"/>
</dbReference>
<dbReference type="Pfam" id="PF04879">
    <property type="entry name" value="Molybdop_Fe4S4"/>
    <property type="match status" value="1"/>
</dbReference>
<dbReference type="CDD" id="cd02753">
    <property type="entry name" value="MopB_Formate-Dh-H"/>
    <property type="match status" value="1"/>
</dbReference>
<keyword evidence="1" id="KW-0004">4Fe-4S</keyword>
<dbReference type="PANTHER" id="PTHR43105">
    <property type="entry name" value="RESPIRATORY NITRATE REDUCTASE"/>
    <property type="match status" value="1"/>
</dbReference>
<dbReference type="Proteomes" id="UP001487305">
    <property type="component" value="Unassembled WGS sequence"/>
</dbReference>
<dbReference type="PROSITE" id="PS51669">
    <property type="entry name" value="4FE4S_MOW_BIS_MGD"/>
    <property type="match status" value="1"/>
</dbReference>
<accession>A0ABV1JAB1</accession>
<evidence type="ECO:0000256" key="2">
    <source>
        <dbReference type="ARBA" id="ARBA00022723"/>
    </source>
</evidence>
<evidence type="ECO:0000313" key="9">
    <source>
        <dbReference type="Proteomes" id="UP001487305"/>
    </source>
</evidence>
<gene>
    <name evidence="8" type="primary">fdhF</name>
    <name evidence="8" type="ORF">AAA083_03340</name>
</gene>
<protein>
    <submittedName>
        <fullName evidence="8">Formate dehydrogenase subunit alpha</fullName>
        <ecNumber evidence="8">1.17.1.9</ecNumber>
    </submittedName>
</protein>
<name>A0ABV1JAB1_9ACTN</name>
<dbReference type="Pfam" id="PF01568">
    <property type="entry name" value="Molydop_binding"/>
    <property type="match status" value="1"/>
</dbReference>